<keyword evidence="4 8" id="KW-1133">Transmembrane helix</keyword>
<accession>A0A4R7SS44</accession>
<dbReference type="RefSeq" id="WP_208300272.1">
    <property type="nucleotide sequence ID" value="NZ_SOCA01000001.1"/>
</dbReference>
<keyword evidence="2" id="KW-1003">Cell membrane</keyword>
<dbReference type="EMBL" id="SOCA01000001">
    <property type="protein sequence ID" value="TDU81824.1"/>
    <property type="molecule type" value="Genomic_DNA"/>
</dbReference>
<evidence type="ECO:0000256" key="2">
    <source>
        <dbReference type="ARBA" id="ARBA00022475"/>
    </source>
</evidence>
<keyword evidence="11" id="KW-1185">Reference proteome</keyword>
<evidence type="ECO:0000256" key="7">
    <source>
        <dbReference type="SAM" id="MobiDB-lite"/>
    </source>
</evidence>
<evidence type="ECO:0000256" key="6">
    <source>
        <dbReference type="RuleBase" id="RU004057"/>
    </source>
</evidence>
<proteinExistence type="inferred from homology"/>
<evidence type="ECO:0000313" key="10">
    <source>
        <dbReference type="EMBL" id="TDU81824.1"/>
    </source>
</evidence>
<evidence type="ECO:0000256" key="1">
    <source>
        <dbReference type="ARBA" id="ARBA00004651"/>
    </source>
</evidence>
<organism evidence="10 11">
    <name type="scientific">Prosthecobacter fusiformis</name>
    <dbReference type="NCBI Taxonomy" id="48464"/>
    <lineage>
        <taxon>Bacteria</taxon>
        <taxon>Pseudomonadati</taxon>
        <taxon>Verrucomicrobiota</taxon>
        <taxon>Verrucomicrobiia</taxon>
        <taxon>Verrucomicrobiales</taxon>
        <taxon>Verrucomicrobiaceae</taxon>
        <taxon>Prosthecobacter</taxon>
    </lineage>
</organism>
<keyword evidence="6" id="KW-0653">Protein transport</keyword>
<name>A0A4R7SS44_9BACT</name>
<evidence type="ECO:0000256" key="4">
    <source>
        <dbReference type="ARBA" id="ARBA00022989"/>
    </source>
</evidence>
<dbReference type="PANTHER" id="PTHR30625:SF11">
    <property type="entry name" value="MOTA_TOLQ_EXBB PROTON CHANNEL DOMAIN-CONTAINING PROTEIN"/>
    <property type="match status" value="1"/>
</dbReference>
<feature type="domain" description="MotA/TolQ/ExbB proton channel" evidence="9">
    <location>
        <begin position="176"/>
        <end position="283"/>
    </location>
</feature>
<evidence type="ECO:0000259" key="9">
    <source>
        <dbReference type="Pfam" id="PF01618"/>
    </source>
</evidence>
<keyword evidence="3 8" id="KW-0812">Transmembrane</keyword>
<keyword evidence="5 8" id="KW-0472">Membrane</keyword>
<sequence>MSDTPAVPPLPSGAESHLPRNPFQNTPVLLDWSRRDIERRLGFRGGRFTNPGKSLPFLLGILLTVAFFTGVILILQRWPQSQWLASMFLDRGPCPYPTVLLFFWALSILFFKWRKTVLQQQALALPVMPQQPDFELTPATARSVRERMSVMVDNPHHFVLLNRIDLALANLHNIGHASDVATILKIQAENDEAQVASSYGLIQGFIWAIPVLGFIGTVLGLSQAIGGFTNTLQSGAGMDSLRSSMQTVTGGLGTAFDTTLIALVCALALQLIVSFLQARESEFLDACNDICHKHVAGKLKLSSH</sequence>
<protein>
    <submittedName>
        <fullName evidence="10">MotA/TolQ/ExbB proton channel family protein</fullName>
    </submittedName>
</protein>
<comment type="caution">
    <text evidence="10">The sequence shown here is derived from an EMBL/GenBank/DDBJ whole genome shotgun (WGS) entry which is preliminary data.</text>
</comment>
<dbReference type="Pfam" id="PF01618">
    <property type="entry name" value="MotA_ExbB"/>
    <property type="match status" value="1"/>
</dbReference>
<gene>
    <name evidence="10" type="ORF">EI77_01134</name>
</gene>
<feature type="transmembrane region" description="Helical" evidence="8">
    <location>
        <begin position="248"/>
        <end position="273"/>
    </location>
</feature>
<dbReference type="AlphaFoldDB" id="A0A4R7SS44"/>
<dbReference type="InterPro" id="IPR002898">
    <property type="entry name" value="MotA_ExbB_proton_chnl"/>
</dbReference>
<keyword evidence="6" id="KW-0813">Transport</keyword>
<feature type="transmembrane region" description="Helical" evidence="8">
    <location>
        <begin position="205"/>
        <end position="228"/>
    </location>
</feature>
<evidence type="ECO:0000313" key="11">
    <source>
        <dbReference type="Proteomes" id="UP000295662"/>
    </source>
</evidence>
<dbReference type="GO" id="GO:0017038">
    <property type="term" value="P:protein import"/>
    <property type="evidence" value="ECO:0007669"/>
    <property type="project" value="TreeGrafter"/>
</dbReference>
<evidence type="ECO:0000256" key="8">
    <source>
        <dbReference type="SAM" id="Phobius"/>
    </source>
</evidence>
<comment type="subcellular location">
    <subcellularLocation>
        <location evidence="1">Cell membrane</location>
        <topology evidence="1">Multi-pass membrane protein</topology>
    </subcellularLocation>
    <subcellularLocation>
        <location evidence="6">Membrane</location>
        <topology evidence="6">Multi-pass membrane protein</topology>
    </subcellularLocation>
</comment>
<feature type="transmembrane region" description="Helical" evidence="8">
    <location>
        <begin position="54"/>
        <end position="75"/>
    </location>
</feature>
<feature type="region of interest" description="Disordered" evidence="7">
    <location>
        <begin position="1"/>
        <end position="22"/>
    </location>
</feature>
<reference evidence="10 11" key="1">
    <citation type="submission" date="2019-03" db="EMBL/GenBank/DDBJ databases">
        <title>Genomic Encyclopedia of Archaeal and Bacterial Type Strains, Phase II (KMG-II): from individual species to whole genera.</title>
        <authorList>
            <person name="Goeker M."/>
        </authorList>
    </citation>
    <scope>NUCLEOTIDE SEQUENCE [LARGE SCALE GENOMIC DNA]</scope>
    <source>
        <strain evidence="10 11">ATCC 25309</strain>
    </source>
</reference>
<evidence type="ECO:0000256" key="3">
    <source>
        <dbReference type="ARBA" id="ARBA00022692"/>
    </source>
</evidence>
<evidence type="ECO:0000256" key="5">
    <source>
        <dbReference type="ARBA" id="ARBA00023136"/>
    </source>
</evidence>
<feature type="transmembrane region" description="Helical" evidence="8">
    <location>
        <begin position="95"/>
        <end position="113"/>
    </location>
</feature>
<dbReference type="PANTHER" id="PTHR30625">
    <property type="entry name" value="PROTEIN TOLQ"/>
    <property type="match status" value="1"/>
</dbReference>
<dbReference type="InterPro" id="IPR050790">
    <property type="entry name" value="ExbB/TolQ_transport"/>
</dbReference>
<dbReference type="Proteomes" id="UP000295662">
    <property type="component" value="Unassembled WGS sequence"/>
</dbReference>
<comment type="similarity">
    <text evidence="6">Belongs to the exbB/tolQ family.</text>
</comment>
<dbReference type="GO" id="GO:0005886">
    <property type="term" value="C:plasma membrane"/>
    <property type="evidence" value="ECO:0007669"/>
    <property type="project" value="UniProtKB-SubCell"/>
</dbReference>
<feature type="compositionally biased region" description="Pro residues" evidence="7">
    <location>
        <begin position="1"/>
        <end position="11"/>
    </location>
</feature>